<comment type="caution">
    <text evidence="1">The sequence shown here is derived from an EMBL/GenBank/DDBJ whole genome shotgun (WGS) entry which is preliminary data.</text>
</comment>
<accession>A0A7W7AN47</accession>
<organism evidence="1 2">
    <name type="scientific">Sphingomonas abaci</name>
    <dbReference type="NCBI Taxonomy" id="237611"/>
    <lineage>
        <taxon>Bacteria</taxon>
        <taxon>Pseudomonadati</taxon>
        <taxon>Pseudomonadota</taxon>
        <taxon>Alphaproteobacteria</taxon>
        <taxon>Sphingomonadales</taxon>
        <taxon>Sphingomonadaceae</taxon>
        <taxon>Sphingomonas</taxon>
    </lineage>
</organism>
<dbReference type="EMBL" id="JACHNY010000035">
    <property type="protein sequence ID" value="MBB4620113.1"/>
    <property type="molecule type" value="Genomic_DNA"/>
</dbReference>
<gene>
    <name evidence="1" type="ORF">GGQ96_004285</name>
</gene>
<proteinExistence type="predicted"/>
<name>A0A7W7AN47_9SPHN</name>
<dbReference type="RefSeq" id="WP_184117188.1">
    <property type="nucleotide sequence ID" value="NZ_JACHNY010000035.1"/>
</dbReference>
<dbReference type="AlphaFoldDB" id="A0A7W7AN47"/>
<keyword evidence="2" id="KW-1185">Reference proteome</keyword>
<reference evidence="1 2" key="1">
    <citation type="submission" date="2020-08" db="EMBL/GenBank/DDBJ databases">
        <title>Genomic Encyclopedia of Type Strains, Phase IV (KMG-IV): sequencing the most valuable type-strain genomes for metagenomic binning, comparative biology and taxonomic classification.</title>
        <authorList>
            <person name="Goeker M."/>
        </authorList>
    </citation>
    <scope>NUCLEOTIDE SEQUENCE [LARGE SCALE GENOMIC DNA]</scope>
    <source>
        <strain evidence="1 2">DSM 15867</strain>
    </source>
</reference>
<evidence type="ECO:0000313" key="1">
    <source>
        <dbReference type="EMBL" id="MBB4620113.1"/>
    </source>
</evidence>
<dbReference type="Proteomes" id="UP000574769">
    <property type="component" value="Unassembled WGS sequence"/>
</dbReference>
<protein>
    <submittedName>
        <fullName evidence="1">Uncharacterized protein</fullName>
    </submittedName>
</protein>
<evidence type="ECO:0000313" key="2">
    <source>
        <dbReference type="Proteomes" id="UP000574769"/>
    </source>
</evidence>
<sequence length="152" mass="16864">MIQSYYGTRLADIPRNATCGLYLLRSTSNPSYYRMGESAAIKSRLGSHGGNPPKGKWKKAPNFAQTFRPWEPIWIATIGDVSKLARVACEHLLFAAFAARFPLVDESAFEADLDDVAPLLELAESAMPGFASILLVQNRDKFDKKAHWGMSQ</sequence>